<keyword evidence="2" id="KW-1185">Reference proteome</keyword>
<dbReference type="EMBL" id="JADGMS010000003">
    <property type="protein sequence ID" value="KAF9684931.1"/>
    <property type="molecule type" value="Genomic_DNA"/>
</dbReference>
<evidence type="ECO:0000313" key="1">
    <source>
        <dbReference type="EMBL" id="KAF9684931.1"/>
    </source>
</evidence>
<dbReference type="Proteomes" id="UP000657918">
    <property type="component" value="Unassembled WGS sequence"/>
</dbReference>
<name>A0A835KFC9_9ROSI</name>
<protein>
    <submittedName>
        <fullName evidence="1">Uncharacterized protein</fullName>
    </submittedName>
</protein>
<accession>A0A835KFC9</accession>
<sequence>MFHGSLIENRTLTLADWAVYDSSHKIWQTDFVSPFFAVLIMDMIIFESCSNDPTYNRKKPE</sequence>
<gene>
    <name evidence="1" type="ORF">SADUNF_Sadunf03G0001700</name>
</gene>
<evidence type="ECO:0000313" key="2">
    <source>
        <dbReference type="Proteomes" id="UP000657918"/>
    </source>
</evidence>
<dbReference type="AlphaFoldDB" id="A0A835KFC9"/>
<organism evidence="1 2">
    <name type="scientific">Salix dunnii</name>
    <dbReference type="NCBI Taxonomy" id="1413687"/>
    <lineage>
        <taxon>Eukaryota</taxon>
        <taxon>Viridiplantae</taxon>
        <taxon>Streptophyta</taxon>
        <taxon>Embryophyta</taxon>
        <taxon>Tracheophyta</taxon>
        <taxon>Spermatophyta</taxon>
        <taxon>Magnoliopsida</taxon>
        <taxon>eudicotyledons</taxon>
        <taxon>Gunneridae</taxon>
        <taxon>Pentapetalae</taxon>
        <taxon>rosids</taxon>
        <taxon>fabids</taxon>
        <taxon>Malpighiales</taxon>
        <taxon>Salicaceae</taxon>
        <taxon>Saliceae</taxon>
        <taxon>Salix</taxon>
    </lineage>
</organism>
<comment type="caution">
    <text evidence="1">The sequence shown here is derived from an EMBL/GenBank/DDBJ whole genome shotgun (WGS) entry which is preliminary data.</text>
</comment>
<proteinExistence type="predicted"/>
<reference evidence="1 2" key="1">
    <citation type="submission" date="2020-10" db="EMBL/GenBank/DDBJ databases">
        <title>Plant Genome Project.</title>
        <authorList>
            <person name="Zhang R.-G."/>
        </authorList>
    </citation>
    <scope>NUCLEOTIDE SEQUENCE [LARGE SCALE GENOMIC DNA]</scope>
    <source>
        <strain evidence="1">FAFU-HL-1</strain>
        <tissue evidence="1">Leaf</tissue>
    </source>
</reference>